<dbReference type="EMBL" id="LSRX01001396">
    <property type="protein sequence ID" value="OLP80260.1"/>
    <property type="molecule type" value="Genomic_DNA"/>
</dbReference>
<evidence type="ECO:0000256" key="2">
    <source>
        <dbReference type="SAM" id="Phobius"/>
    </source>
</evidence>
<feature type="region of interest" description="Disordered" evidence="1">
    <location>
        <begin position="191"/>
        <end position="216"/>
    </location>
</feature>
<keyword evidence="4" id="KW-1185">Reference proteome</keyword>
<feature type="compositionally biased region" description="Basic and acidic residues" evidence="1">
    <location>
        <begin position="592"/>
        <end position="606"/>
    </location>
</feature>
<proteinExistence type="predicted"/>
<feature type="transmembrane region" description="Helical" evidence="2">
    <location>
        <begin position="134"/>
        <end position="154"/>
    </location>
</feature>
<name>A0A1Q9CBE6_SYMMI</name>
<protein>
    <submittedName>
        <fullName evidence="3">Uncharacterized protein</fullName>
    </submittedName>
</protein>
<accession>A0A1Q9CBE6</accession>
<evidence type="ECO:0000313" key="3">
    <source>
        <dbReference type="EMBL" id="OLP80260.1"/>
    </source>
</evidence>
<evidence type="ECO:0000256" key="1">
    <source>
        <dbReference type="SAM" id="MobiDB-lite"/>
    </source>
</evidence>
<reference evidence="3 4" key="1">
    <citation type="submission" date="2016-02" db="EMBL/GenBank/DDBJ databases">
        <title>Genome analysis of coral dinoflagellate symbionts highlights evolutionary adaptations to a symbiotic lifestyle.</title>
        <authorList>
            <person name="Aranda M."/>
            <person name="Li Y."/>
            <person name="Liew Y.J."/>
            <person name="Baumgarten S."/>
            <person name="Simakov O."/>
            <person name="Wilson M."/>
            <person name="Piel J."/>
            <person name="Ashoor H."/>
            <person name="Bougouffa S."/>
            <person name="Bajic V.B."/>
            <person name="Ryu T."/>
            <person name="Ravasi T."/>
            <person name="Bayer T."/>
            <person name="Micklem G."/>
            <person name="Kim H."/>
            <person name="Bhak J."/>
            <person name="Lajeunesse T.C."/>
            <person name="Voolstra C.R."/>
        </authorList>
    </citation>
    <scope>NUCLEOTIDE SEQUENCE [LARGE SCALE GENOMIC DNA]</scope>
    <source>
        <strain evidence="3 4">CCMP2467</strain>
    </source>
</reference>
<sequence>MRVAGSTRAALRQVLLSRDLADQTDAVLDKAVRLARQEMGKRRSSNLEEERSAFAAALSGLGGLTQPCEIDWDVEDFSSLMWELWSCATQGIQSATRLPCLSEDEDSWQESCAELLEALRASQIWPQAKWRLRAIGISWLLAVLCITAIQYGTWTGRQRLGLVCGSGIFPLLGELLRRYKFDPAELQLTQPSRRAEDTADDQIPGGVIPPREDGNVGTNGTAPTELMQSLASLAQVPAPSARLSATTVRWRPALGQAVIVTDTPPYQDFKDELGAVASVHDSGLVDIALCNGAVLYQVPGTSLKIAQLRGDEPECEQLARLSSKALESDQGKGASLSEAKHATYAPLSMAAIEATQSQARIVKNLLVKWSARAALIPSWSRSFWKEVGEQGKFESRVETLLKSFGYLGNGSGTPPRVAELKEKLAELESSGALAHSTALFDGGLLDADATEIDEDDAGGWEASLPPDMKRAGPEIYASFRASGARSAREWLNQMIPLDRRGDALYLDLFNQASLVDFAVKDARGSQAQALSLIARSDTAEVALRRLASYVHEKRTGDRDAAVSMLAIKPTNLSHDIAPAWLVSEAALFAQGEHKRRERAKAQRGDGKGSGGQAKGSKGGGRGRGDKRPKGGKVPPTGGQPAVAALVKSAKVDAMGYATVSKTHAQVPMDASRIVEPSDERVVDMLQALPQDEREFYAHEENVVELLDKSSVIQQELEQQYAFVGGSLDEYLKYFHRQDIPTNMWEWKRFRDVKAVAGFSVVPKKDGRSQRKLLMCCSFNYLLCDPRNRSSLGMQGAGALTRIHVAAGDKLELAACDQSNAFTRVAVPTWMIPYLAAPPITAAAVWDLLPDYLRATISESDLVSPCYKRLPMGCSHSVHILMMINLQVIGRSLRANALVGTGQHDTPPVEEPNTQTVTSGCDHAFHGYNDDEWWSRFQVGVGRRFESGYSVQEWWDAIRAARSSSDRTIVVMYFFGGERRDGDVQEHVEKLAAEANLKVLMITVDLGCDSRWDVAQPETFHEIMRMLEGYVDIIVGGPPCSTVSRARHRRGGLTTAESGRLREANRLWLHFMMACEKVSARGGCHLFEHPQDPGVEPFPSIWITPEMIQLELRTKAQRVSFDQCACGAPVKKGTTVSGTLDGIGEFERFQCPGVGPEHLHSGHATGLDARGSFRSRRLQAYPQAMCELLARCIVKSARRMVAEGDRICMVAKYKHVQLASEVTVLRAVIGLWSFGAQLRRDLYAVDESELAALRANSEQLGLALNLHDDVTEGFATEEYSRDCHVADIRQRGRWASEQSFKTYLDVVSAAHVQSAFHLRGVGQAQAYSETHFADFFPSGVFKSSHG</sequence>
<organism evidence="3 4">
    <name type="scientific">Symbiodinium microadriaticum</name>
    <name type="common">Dinoflagellate</name>
    <name type="synonym">Zooxanthella microadriatica</name>
    <dbReference type="NCBI Taxonomy" id="2951"/>
    <lineage>
        <taxon>Eukaryota</taxon>
        <taxon>Sar</taxon>
        <taxon>Alveolata</taxon>
        <taxon>Dinophyceae</taxon>
        <taxon>Suessiales</taxon>
        <taxon>Symbiodiniaceae</taxon>
        <taxon>Symbiodinium</taxon>
    </lineage>
</organism>
<dbReference type="OrthoDB" id="412249at2759"/>
<keyword evidence="2" id="KW-0812">Transmembrane</keyword>
<dbReference type="Proteomes" id="UP000186817">
    <property type="component" value="Unassembled WGS sequence"/>
</dbReference>
<evidence type="ECO:0000313" key="4">
    <source>
        <dbReference type="Proteomes" id="UP000186817"/>
    </source>
</evidence>
<keyword evidence="2" id="KW-0472">Membrane</keyword>
<gene>
    <name evidence="3" type="ORF">AK812_SmicGene39347</name>
</gene>
<dbReference type="Gene3D" id="3.40.50.150">
    <property type="entry name" value="Vaccinia Virus protein VP39"/>
    <property type="match status" value="1"/>
</dbReference>
<dbReference type="InterPro" id="IPR029063">
    <property type="entry name" value="SAM-dependent_MTases_sf"/>
</dbReference>
<feature type="region of interest" description="Disordered" evidence="1">
    <location>
        <begin position="592"/>
        <end position="639"/>
    </location>
</feature>
<feature type="compositionally biased region" description="Gly residues" evidence="1">
    <location>
        <begin position="607"/>
        <end position="621"/>
    </location>
</feature>
<keyword evidence="2" id="KW-1133">Transmembrane helix</keyword>
<comment type="caution">
    <text evidence="3">The sequence shown here is derived from an EMBL/GenBank/DDBJ whole genome shotgun (WGS) entry which is preliminary data.</text>
</comment>